<comment type="similarity">
    <text evidence="1">Belongs to the bacterial solute-binding protein 3 family.</text>
</comment>
<gene>
    <name evidence="6" type="ORF">DKY63_07030</name>
</gene>
<dbReference type="RefSeq" id="WP_110963438.1">
    <property type="nucleotide sequence ID" value="NZ_CP029693.1"/>
</dbReference>
<sequence length="280" mass="30433">MRSNRIVSFGVSLLASCIFASFASASTAEQFPADSTMAKIQQRGKLVVGSSLNTLMFSSRNPMTGDVEGFEADLARMLAKKLTGSEDNIEWVSTTPENRIPLVENKRVDMVIATMTVTDERKKVIGFAGPYYLAGQDSLVRADDQSIKKTADLDGKTVCVLSGTTVERNLKPLAPTAKIVTFSDASACVEGLIDKRFDAYVDDGATLVGESMRQPGKMRVVGAPFTEEPYGIAVIKEDTTWRDWLNSQLSASIANGQWKEMYGKDLEEGLGAPQVPVIEQ</sequence>
<evidence type="ECO:0000256" key="4">
    <source>
        <dbReference type="SAM" id="SignalP"/>
    </source>
</evidence>
<dbReference type="Gene3D" id="3.40.190.10">
    <property type="entry name" value="Periplasmic binding protein-like II"/>
    <property type="match status" value="2"/>
</dbReference>
<dbReference type="GO" id="GO:0006865">
    <property type="term" value="P:amino acid transport"/>
    <property type="evidence" value="ECO:0007669"/>
    <property type="project" value="TreeGrafter"/>
</dbReference>
<dbReference type="CDD" id="cd13690">
    <property type="entry name" value="PBP2_GluB"/>
    <property type="match status" value="1"/>
</dbReference>
<dbReference type="OrthoDB" id="7241844at2"/>
<dbReference type="InterPro" id="IPR051455">
    <property type="entry name" value="Bact_solute-bind_prot3"/>
</dbReference>
<protein>
    <submittedName>
        <fullName evidence="6">ABC transporter substrate-binding protein</fullName>
    </submittedName>
</protein>
<dbReference type="PROSITE" id="PS51257">
    <property type="entry name" value="PROKAR_LIPOPROTEIN"/>
    <property type="match status" value="1"/>
</dbReference>
<dbReference type="Proteomes" id="UP000250299">
    <property type="component" value="Chromosome"/>
</dbReference>
<dbReference type="InterPro" id="IPR001638">
    <property type="entry name" value="Solute-binding_3/MltF_N"/>
</dbReference>
<dbReference type="PANTHER" id="PTHR30085:SF6">
    <property type="entry name" value="ABC TRANSPORTER GLUTAMINE-BINDING PROTEIN GLNH"/>
    <property type="match status" value="1"/>
</dbReference>
<dbReference type="SUPFAM" id="SSF53850">
    <property type="entry name" value="Periplasmic binding protein-like II"/>
    <property type="match status" value="1"/>
</dbReference>
<dbReference type="SMART" id="SM00062">
    <property type="entry name" value="PBPb"/>
    <property type="match status" value="1"/>
</dbReference>
<dbReference type="PANTHER" id="PTHR30085">
    <property type="entry name" value="AMINO ACID ABC TRANSPORTER PERMEASE"/>
    <property type="match status" value="1"/>
</dbReference>
<dbReference type="AlphaFoldDB" id="A0A2Z4RFA9"/>
<evidence type="ECO:0000313" key="6">
    <source>
        <dbReference type="EMBL" id="AWY39666.1"/>
    </source>
</evidence>
<feature type="chain" id="PRO_5016381624" evidence="4">
    <location>
        <begin position="26"/>
        <end position="280"/>
    </location>
</feature>
<organism evidence="6 7">
    <name type="scientific">Pseudomonas putida</name>
    <name type="common">Arthrobacter siderocapsulatus</name>
    <dbReference type="NCBI Taxonomy" id="303"/>
    <lineage>
        <taxon>Bacteria</taxon>
        <taxon>Pseudomonadati</taxon>
        <taxon>Pseudomonadota</taxon>
        <taxon>Gammaproteobacteria</taxon>
        <taxon>Pseudomonadales</taxon>
        <taxon>Pseudomonadaceae</taxon>
        <taxon>Pseudomonas</taxon>
    </lineage>
</organism>
<feature type="domain" description="Solute-binding protein family 3/N-terminal" evidence="5">
    <location>
        <begin position="45"/>
        <end position="269"/>
    </location>
</feature>
<dbReference type="GO" id="GO:0030288">
    <property type="term" value="C:outer membrane-bounded periplasmic space"/>
    <property type="evidence" value="ECO:0007669"/>
    <property type="project" value="TreeGrafter"/>
</dbReference>
<evidence type="ECO:0000259" key="5">
    <source>
        <dbReference type="SMART" id="SM00062"/>
    </source>
</evidence>
<dbReference type="Pfam" id="PF00497">
    <property type="entry name" value="SBP_bac_3"/>
    <property type="match status" value="1"/>
</dbReference>
<evidence type="ECO:0000256" key="1">
    <source>
        <dbReference type="ARBA" id="ARBA00010333"/>
    </source>
</evidence>
<reference evidence="6 7" key="1">
    <citation type="submission" date="2018-05" db="EMBL/GenBank/DDBJ databases">
        <title>Whole genome sequence of Pseudomonas putida JBC17.</title>
        <authorList>
            <person name="Lee Y.H."/>
            <person name="David K."/>
        </authorList>
    </citation>
    <scope>NUCLEOTIDE SEQUENCE [LARGE SCALE GENOMIC DNA]</scope>
    <source>
        <strain evidence="6 7">JBC17</strain>
    </source>
</reference>
<accession>A0A2Z4RFA9</accession>
<feature type="signal peptide" evidence="4">
    <location>
        <begin position="1"/>
        <end position="25"/>
    </location>
</feature>
<evidence type="ECO:0000256" key="3">
    <source>
        <dbReference type="ARBA" id="ARBA00022729"/>
    </source>
</evidence>
<proteinExistence type="inferred from homology"/>
<keyword evidence="2" id="KW-0813">Transport</keyword>
<name>A0A2Z4RFA9_PSEPU</name>
<keyword evidence="3 4" id="KW-0732">Signal</keyword>
<dbReference type="GO" id="GO:0005576">
    <property type="term" value="C:extracellular region"/>
    <property type="evidence" value="ECO:0007669"/>
    <property type="project" value="TreeGrafter"/>
</dbReference>
<evidence type="ECO:0000313" key="7">
    <source>
        <dbReference type="Proteomes" id="UP000250299"/>
    </source>
</evidence>
<dbReference type="EMBL" id="CP029693">
    <property type="protein sequence ID" value="AWY39666.1"/>
    <property type="molecule type" value="Genomic_DNA"/>
</dbReference>
<evidence type="ECO:0000256" key="2">
    <source>
        <dbReference type="ARBA" id="ARBA00022448"/>
    </source>
</evidence>